<dbReference type="Proteomes" id="UP001523565">
    <property type="component" value="Unassembled WGS sequence"/>
</dbReference>
<dbReference type="Pfam" id="PF13541">
    <property type="entry name" value="ChlI"/>
    <property type="match status" value="1"/>
</dbReference>
<dbReference type="InterPro" id="IPR014721">
    <property type="entry name" value="Ribsml_uS5_D2-typ_fold_subgr"/>
</dbReference>
<dbReference type="Pfam" id="PF01078">
    <property type="entry name" value="Mg_chelatase"/>
    <property type="match status" value="1"/>
</dbReference>
<dbReference type="InterPro" id="IPR003593">
    <property type="entry name" value="AAA+_ATPase"/>
</dbReference>
<feature type="domain" description="AAA+ ATPase" evidence="2">
    <location>
        <begin position="210"/>
        <end position="392"/>
    </location>
</feature>
<dbReference type="SUPFAM" id="SSF52540">
    <property type="entry name" value="P-loop containing nucleoside triphosphate hydrolases"/>
    <property type="match status" value="1"/>
</dbReference>
<organism evidence="3 4">
    <name type="scientific">Ohessyouella blattaphilus</name>
    <dbReference type="NCBI Taxonomy" id="2949333"/>
    <lineage>
        <taxon>Bacteria</taxon>
        <taxon>Bacillati</taxon>
        <taxon>Bacillota</taxon>
        <taxon>Clostridia</taxon>
        <taxon>Lachnospirales</taxon>
        <taxon>Lachnospiraceae</taxon>
        <taxon>Ohessyouella</taxon>
    </lineage>
</organism>
<reference evidence="3 4" key="1">
    <citation type="journal article" date="2022" name="Genome Biol. Evol.">
        <title>Host diet, physiology and behaviors set the stage for Lachnospiraceae cladogenesis.</title>
        <authorList>
            <person name="Vera-Ponce De Leon A."/>
            <person name="Schneider M."/>
            <person name="Jahnes B.C."/>
            <person name="Sadowski V."/>
            <person name="Camuy-Velez L.A."/>
            <person name="Duan J."/>
            <person name="Sabree Z.L."/>
        </authorList>
    </citation>
    <scope>NUCLEOTIDE SEQUENCE [LARGE SCALE GENOMIC DNA]</scope>
    <source>
        <strain evidence="3 4">PAL227</strain>
    </source>
</reference>
<dbReference type="InterPro" id="IPR027417">
    <property type="entry name" value="P-loop_NTPase"/>
</dbReference>
<evidence type="ECO:0000313" key="3">
    <source>
        <dbReference type="EMBL" id="MCP1109941.1"/>
    </source>
</evidence>
<name>A0ABT1EHD8_9FIRM</name>
<dbReference type="SUPFAM" id="SSF54211">
    <property type="entry name" value="Ribosomal protein S5 domain 2-like"/>
    <property type="match status" value="1"/>
</dbReference>
<dbReference type="Gene3D" id="3.30.230.10">
    <property type="match status" value="1"/>
</dbReference>
<dbReference type="EMBL" id="JAMZFV010000007">
    <property type="protein sequence ID" value="MCP1109941.1"/>
    <property type="molecule type" value="Genomic_DNA"/>
</dbReference>
<dbReference type="RefSeq" id="WP_262068822.1">
    <property type="nucleotide sequence ID" value="NZ_JAMXOC010000007.1"/>
</dbReference>
<evidence type="ECO:0000259" key="2">
    <source>
        <dbReference type="SMART" id="SM00382"/>
    </source>
</evidence>
<dbReference type="NCBIfam" id="TIGR00368">
    <property type="entry name" value="YifB family Mg chelatase-like AAA ATPase"/>
    <property type="match status" value="1"/>
</dbReference>
<proteinExistence type="inferred from homology"/>
<dbReference type="InterPro" id="IPR045006">
    <property type="entry name" value="CHLI-like"/>
</dbReference>
<dbReference type="InterPro" id="IPR020568">
    <property type="entry name" value="Ribosomal_Su5_D2-typ_SF"/>
</dbReference>
<dbReference type="InterPro" id="IPR004482">
    <property type="entry name" value="Mg_chelat-rel"/>
</dbReference>
<dbReference type="Pfam" id="PF13335">
    <property type="entry name" value="Mg_chelatase_C"/>
    <property type="match status" value="1"/>
</dbReference>
<dbReference type="SMART" id="SM00382">
    <property type="entry name" value="AAA"/>
    <property type="match status" value="1"/>
</dbReference>
<dbReference type="InterPro" id="IPR025158">
    <property type="entry name" value="Mg_chelat-rel_C"/>
</dbReference>
<evidence type="ECO:0000313" key="4">
    <source>
        <dbReference type="Proteomes" id="UP001523565"/>
    </source>
</evidence>
<dbReference type="Gene3D" id="3.40.50.300">
    <property type="entry name" value="P-loop containing nucleotide triphosphate hydrolases"/>
    <property type="match status" value="1"/>
</dbReference>
<dbReference type="CDD" id="cd00009">
    <property type="entry name" value="AAA"/>
    <property type="match status" value="1"/>
</dbReference>
<dbReference type="PANTHER" id="PTHR32039">
    <property type="entry name" value="MAGNESIUM-CHELATASE SUBUNIT CHLI"/>
    <property type="match status" value="1"/>
</dbReference>
<dbReference type="PANTHER" id="PTHR32039:SF7">
    <property type="entry name" value="COMPETENCE PROTEIN COMM"/>
    <property type="match status" value="1"/>
</dbReference>
<comment type="caution">
    <text evidence="3">The sequence shown here is derived from an EMBL/GenBank/DDBJ whole genome shotgun (WGS) entry which is preliminary data.</text>
</comment>
<gene>
    <name evidence="3" type="ORF">NK118_06730</name>
</gene>
<sequence length="510" mass="56478">MAYSVVFAAAINGNKAELVEVETDISSGLPIFQIVGYLAAEVKESTQRVRTAIKALGLRLPPRRILVNISPATIRKRGPAFDLPIVATVLCALGELPEALLENVLIIGEIGLDGSVKGVTGVLAMLIEAKKRGLARCVIPRDNYEEARLLTDLKVVVIDHIEELKTVLSEEPEVSQKLRLPRKRPSTVTDFRDISGQEMAKRALEIAVSGGHNLLMIGPPGGGKTLLAKSIPSILPALSEEEILELTSIYSIAGSLSKDRPHIYERPFRSVNHTATSTAILGGGTFPRAGEATLAHRGVLFLDELTEFRKGVLECLREPLEEKQILLIRQQNTYLFPADFLLVGACNPCPCGNYPDRNLCQCTEVEISHYLRRLSDPFLDRMDISIQVPKVPIEELQKKERGKPSATYRKRVLACLRRQEKRYQSEGLIRNGNLQIRQIKKYCGLSPAGEALMAQAYDRLDLTVRSYHKVLKVARTIADLDGCEKIEEAHLLEALGYRLNLKQADEGVRV</sequence>
<accession>A0ABT1EHD8</accession>
<keyword evidence="4" id="KW-1185">Reference proteome</keyword>
<evidence type="ECO:0000256" key="1">
    <source>
        <dbReference type="ARBA" id="ARBA00006354"/>
    </source>
</evidence>
<dbReference type="InterPro" id="IPR000523">
    <property type="entry name" value="Mg_chelatse_chII-like_cat_dom"/>
</dbReference>
<protein>
    <submittedName>
        <fullName evidence="3">YifB family Mg chelatase-like AAA ATPase</fullName>
    </submittedName>
</protein>
<comment type="similarity">
    <text evidence="1">Belongs to the Mg-chelatase subunits D/I family. ComM subfamily.</text>
</comment>